<evidence type="ECO:0000256" key="12">
    <source>
        <dbReference type="ARBA" id="ARBA00023136"/>
    </source>
</evidence>
<keyword evidence="13" id="KW-1015">Disulfide bond</keyword>
<keyword evidence="15" id="KW-0676">Redox-active center</keyword>
<evidence type="ECO:0000256" key="2">
    <source>
        <dbReference type="ARBA" id="ARBA00004367"/>
    </source>
</evidence>
<protein>
    <submittedName>
        <fullName evidence="17">ERO1-domain-containing protein</fullName>
    </submittedName>
</protein>
<dbReference type="GO" id="GO:0071949">
    <property type="term" value="F:FAD binding"/>
    <property type="evidence" value="ECO:0007669"/>
    <property type="project" value="InterPro"/>
</dbReference>
<evidence type="ECO:0000256" key="8">
    <source>
        <dbReference type="ARBA" id="ARBA00022824"/>
    </source>
</evidence>
<dbReference type="InterPro" id="IPR037192">
    <property type="entry name" value="ERO1-like_sf"/>
</dbReference>
<evidence type="ECO:0000256" key="15">
    <source>
        <dbReference type="ARBA" id="ARBA00023284"/>
    </source>
</evidence>
<dbReference type="OrthoDB" id="269384at2759"/>
<dbReference type="GO" id="GO:0016972">
    <property type="term" value="F:thiol oxidase activity"/>
    <property type="evidence" value="ECO:0007669"/>
    <property type="project" value="InterPro"/>
</dbReference>
<evidence type="ECO:0000256" key="5">
    <source>
        <dbReference type="ARBA" id="ARBA00022448"/>
    </source>
</evidence>
<keyword evidence="11" id="KW-0560">Oxidoreductase</keyword>
<comment type="subcellular location">
    <subcellularLocation>
        <location evidence="2">Endoplasmic reticulum membrane</location>
        <topology evidence="2">Peripheral membrane protein</topology>
        <orientation evidence="2">Lumenal side</orientation>
    </subcellularLocation>
</comment>
<dbReference type="Proteomes" id="UP000246740">
    <property type="component" value="Unassembled WGS sequence"/>
</dbReference>
<feature type="compositionally biased region" description="Low complexity" evidence="16">
    <location>
        <begin position="194"/>
        <end position="208"/>
    </location>
</feature>
<feature type="region of interest" description="Disordered" evidence="16">
    <location>
        <begin position="39"/>
        <end position="61"/>
    </location>
</feature>
<dbReference type="PANTHER" id="PTHR12613:SF0">
    <property type="entry name" value="ERO1-LIKE PROTEIN"/>
    <property type="match status" value="1"/>
</dbReference>
<evidence type="ECO:0000256" key="1">
    <source>
        <dbReference type="ARBA" id="ARBA00001974"/>
    </source>
</evidence>
<keyword evidence="9" id="KW-0274">FAD</keyword>
<keyword evidence="7" id="KW-0732">Signal</keyword>
<keyword evidence="6" id="KW-0285">Flavoprotein</keyword>
<dbReference type="GO" id="GO:0034975">
    <property type="term" value="P:protein folding in endoplasmic reticulum"/>
    <property type="evidence" value="ECO:0007669"/>
    <property type="project" value="InterPro"/>
</dbReference>
<evidence type="ECO:0000256" key="6">
    <source>
        <dbReference type="ARBA" id="ARBA00022630"/>
    </source>
</evidence>
<accession>A0A317XNB2</accession>
<evidence type="ECO:0000313" key="18">
    <source>
        <dbReference type="Proteomes" id="UP000246740"/>
    </source>
</evidence>
<gene>
    <name evidence="17" type="ORF">BCV70DRAFT_232123</name>
</gene>
<dbReference type="STRING" id="1882483.A0A317XNB2"/>
<keyword evidence="18" id="KW-1185">Reference proteome</keyword>
<sequence length="767" mass="83999">MPFHEAHGTSRDLQGQPRSAADKAGLSSLTRLHEFTTNSVHHAEPPVATHQPTIHSGHNQRRCSGDFLEKTAAWLKLPKLALSDLAPPPGVRLDRATTAGQCIRTTRFVLAKVLSFVPYLVMTANFCRSRRRQSTARLLLAALLSLCLLLSLNTDSHVSASSSRPPPALFKSSGSDSSKGAQFLQHVLSDPKRSSSSGGSDSSSQGLSEPICRPTGQIEDASCDYETVETINSQFFDRLDTLRKTDFFKYYKVNLFKECPFWNENGFCMNRACSVETEDEANVPEEYRVKRLSSVTTASPQDVVMVGSDSSCSCSSTEFCHLDDQDTEEGVYVDLLKNPERFTGYAGASANRVWKSIYEENCFNGVKFVEPARPQASGGTGFVDKSMLLQSSLGASGPAGGLGSLMNSLQAPLDSGDSEQCLEKRVFYRIISGLHASISIHICHDFLDTKTGEWAPNLECFITRIAEHPERLQNVYFDYVLLLRALSRLGDSSENFSLRAGDTIDDPLAVAQLDDVIRDARACPTTFDEARMFSGQNRESLELKQEFRQHFRNISAIMDCVGCDKCRLWGKLQINGVGTALKLLFNGNEEGAGKKQPVQLQRSELVALVNAAHRIAESLRAVETFRDMYQSQKAEALAAAGKKIVEDAAASTTDNRAAVESPASSKSPPSSSSTHKEHANQNAAQRVPPSRGTERLHQRRPKNASSPPDSDSASSTLPDPGQPWPVQLVSWLSARLEQSLTACRRSLHQCLASLGFQPSSTDSHSEL</sequence>
<keyword evidence="5" id="KW-0813">Transport</keyword>
<feature type="region of interest" description="Disordered" evidence="16">
    <location>
        <begin position="1"/>
        <end position="24"/>
    </location>
</feature>
<feature type="compositionally biased region" description="Low complexity" evidence="16">
    <location>
        <begin position="704"/>
        <end position="715"/>
    </location>
</feature>
<evidence type="ECO:0000256" key="14">
    <source>
        <dbReference type="ARBA" id="ARBA00023180"/>
    </source>
</evidence>
<feature type="region of interest" description="Disordered" evidence="16">
    <location>
        <begin position="190"/>
        <end position="211"/>
    </location>
</feature>
<name>A0A317XNB2_9BASI</name>
<evidence type="ECO:0000256" key="11">
    <source>
        <dbReference type="ARBA" id="ARBA00023002"/>
    </source>
</evidence>
<dbReference type="SUPFAM" id="SSF110019">
    <property type="entry name" value="ERO1-like"/>
    <property type="match status" value="1"/>
</dbReference>
<dbReference type="EMBL" id="KZ819194">
    <property type="protein sequence ID" value="PWY99794.1"/>
    <property type="molecule type" value="Genomic_DNA"/>
</dbReference>
<evidence type="ECO:0000256" key="4">
    <source>
        <dbReference type="ARBA" id="ARBA00011802"/>
    </source>
</evidence>
<comment type="similarity">
    <text evidence="3">Belongs to the EROs family.</text>
</comment>
<evidence type="ECO:0000256" key="9">
    <source>
        <dbReference type="ARBA" id="ARBA00022827"/>
    </source>
</evidence>
<organism evidence="17 18">
    <name type="scientific">Testicularia cyperi</name>
    <dbReference type="NCBI Taxonomy" id="1882483"/>
    <lineage>
        <taxon>Eukaryota</taxon>
        <taxon>Fungi</taxon>
        <taxon>Dikarya</taxon>
        <taxon>Basidiomycota</taxon>
        <taxon>Ustilaginomycotina</taxon>
        <taxon>Ustilaginomycetes</taxon>
        <taxon>Ustilaginales</taxon>
        <taxon>Anthracoideaceae</taxon>
        <taxon>Testicularia</taxon>
    </lineage>
</organism>
<comment type="subunit">
    <text evidence="4">May function both as a monomer and a homodimer.</text>
</comment>
<dbReference type="FunCoup" id="A0A317XNB2">
    <property type="interactions" value="322"/>
</dbReference>
<proteinExistence type="inferred from homology"/>
<dbReference type="Pfam" id="PF04137">
    <property type="entry name" value="ERO1"/>
    <property type="match status" value="1"/>
</dbReference>
<dbReference type="GO" id="GO:0005789">
    <property type="term" value="C:endoplasmic reticulum membrane"/>
    <property type="evidence" value="ECO:0007669"/>
    <property type="project" value="UniProtKB-SubCell"/>
</dbReference>
<dbReference type="InterPro" id="IPR007266">
    <property type="entry name" value="Ero1"/>
</dbReference>
<feature type="compositionally biased region" description="Basic and acidic residues" evidence="16">
    <location>
        <begin position="1"/>
        <end position="10"/>
    </location>
</feature>
<comment type="cofactor">
    <cofactor evidence="1">
        <name>FAD</name>
        <dbReference type="ChEBI" id="CHEBI:57692"/>
    </cofactor>
</comment>
<evidence type="ECO:0000313" key="17">
    <source>
        <dbReference type="EMBL" id="PWY99794.1"/>
    </source>
</evidence>
<feature type="compositionally biased region" description="Low complexity" evidence="16">
    <location>
        <begin position="661"/>
        <end position="673"/>
    </location>
</feature>
<keyword evidence="10" id="KW-0249">Electron transport</keyword>
<keyword evidence="8" id="KW-0256">Endoplasmic reticulum</keyword>
<evidence type="ECO:0000256" key="13">
    <source>
        <dbReference type="ARBA" id="ARBA00023157"/>
    </source>
</evidence>
<feature type="region of interest" description="Disordered" evidence="16">
    <location>
        <begin position="651"/>
        <end position="722"/>
    </location>
</feature>
<dbReference type="GO" id="GO:0015035">
    <property type="term" value="F:protein-disulfide reductase activity"/>
    <property type="evidence" value="ECO:0007669"/>
    <property type="project" value="InterPro"/>
</dbReference>
<evidence type="ECO:0000256" key="3">
    <source>
        <dbReference type="ARBA" id="ARBA00008277"/>
    </source>
</evidence>
<keyword evidence="12" id="KW-0472">Membrane</keyword>
<evidence type="ECO:0000256" key="16">
    <source>
        <dbReference type="SAM" id="MobiDB-lite"/>
    </source>
</evidence>
<reference evidence="17 18" key="1">
    <citation type="journal article" date="2018" name="Mol. Biol. Evol.">
        <title>Broad Genomic Sampling Reveals a Smut Pathogenic Ancestry of the Fungal Clade Ustilaginomycotina.</title>
        <authorList>
            <person name="Kijpornyongpan T."/>
            <person name="Mondo S.J."/>
            <person name="Barry K."/>
            <person name="Sandor L."/>
            <person name="Lee J."/>
            <person name="Lipzen A."/>
            <person name="Pangilinan J."/>
            <person name="LaButti K."/>
            <person name="Hainaut M."/>
            <person name="Henrissat B."/>
            <person name="Grigoriev I.V."/>
            <person name="Spatafora J.W."/>
            <person name="Aime M.C."/>
        </authorList>
    </citation>
    <scope>NUCLEOTIDE SEQUENCE [LARGE SCALE GENOMIC DNA]</scope>
    <source>
        <strain evidence="17 18">MCA 3645</strain>
    </source>
</reference>
<dbReference type="AlphaFoldDB" id="A0A317XNB2"/>
<evidence type="ECO:0000256" key="10">
    <source>
        <dbReference type="ARBA" id="ARBA00022982"/>
    </source>
</evidence>
<keyword evidence="14" id="KW-0325">Glycoprotein</keyword>
<dbReference type="InParanoid" id="A0A317XNB2"/>
<dbReference type="PANTHER" id="PTHR12613">
    <property type="entry name" value="ERO1-RELATED"/>
    <property type="match status" value="1"/>
</dbReference>
<evidence type="ECO:0000256" key="7">
    <source>
        <dbReference type="ARBA" id="ARBA00022729"/>
    </source>
</evidence>
<feature type="region of interest" description="Disordered" evidence="16">
    <location>
        <begin position="158"/>
        <end position="177"/>
    </location>
</feature>